<reference evidence="3" key="1">
    <citation type="submission" date="2024-07" db="EMBL/GenBank/DDBJ databases">
        <authorList>
            <person name="Yu S.T."/>
        </authorList>
    </citation>
    <scope>NUCLEOTIDE SEQUENCE</scope>
    <source>
        <strain evidence="3">R41</strain>
    </source>
</reference>
<keyword evidence="2" id="KW-1133">Transmembrane helix</keyword>
<dbReference type="AlphaFoldDB" id="A0AB39RCJ3"/>
<feature type="region of interest" description="Disordered" evidence="1">
    <location>
        <begin position="28"/>
        <end position="78"/>
    </location>
</feature>
<feature type="compositionally biased region" description="Low complexity" evidence="1">
    <location>
        <begin position="36"/>
        <end position="50"/>
    </location>
</feature>
<evidence type="ECO:0000256" key="1">
    <source>
        <dbReference type="SAM" id="MobiDB-lite"/>
    </source>
</evidence>
<dbReference type="Pfam" id="PF19650">
    <property type="entry name" value="DUF6153"/>
    <property type="match status" value="1"/>
</dbReference>
<accession>A0AB39RCJ3</accession>
<protein>
    <submittedName>
        <fullName evidence="3">DUF6153 family protein</fullName>
    </submittedName>
</protein>
<organism evidence="3">
    <name type="scientific">Streptomyces sp. R41</name>
    <dbReference type="NCBI Taxonomy" id="3238632"/>
    <lineage>
        <taxon>Bacteria</taxon>
        <taxon>Bacillati</taxon>
        <taxon>Actinomycetota</taxon>
        <taxon>Actinomycetes</taxon>
        <taxon>Kitasatosporales</taxon>
        <taxon>Streptomycetaceae</taxon>
        <taxon>Streptomyces</taxon>
    </lineage>
</organism>
<proteinExistence type="predicted"/>
<gene>
    <name evidence="3" type="ORF">AB5J53_15000</name>
</gene>
<name>A0AB39RCJ3_9ACTN</name>
<dbReference type="EMBL" id="CP163443">
    <property type="protein sequence ID" value="XDQ52877.1"/>
    <property type="molecule type" value="Genomic_DNA"/>
</dbReference>
<feature type="compositionally biased region" description="Polar residues" evidence="1">
    <location>
        <begin position="56"/>
        <end position="72"/>
    </location>
</feature>
<dbReference type="RefSeq" id="WP_369246143.1">
    <property type="nucleotide sequence ID" value="NZ_CP163443.1"/>
</dbReference>
<keyword evidence="2" id="KW-0472">Membrane</keyword>
<sequence>MVTRSRAREVLLFAALLLGIVTMHTLGHPSGHGSDRSSGYSSHEGSGHSSYAMAQAMSSTPGHAQEHTTGASMNADMPPMNGMDPLSVCLAVLGGATLVLLLAAALGTPCASGATPPTRARLLQALWPNPPPQITLLSRLSVLRI</sequence>
<keyword evidence="2" id="KW-0812">Transmembrane</keyword>
<evidence type="ECO:0000256" key="2">
    <source>
        <dbReference type="SAM" id="Phobius"/>
    </source>
</evidence>
<evidence type="ECO:0000313" key="3">
    <source>
        <dbReference type="EMBL" id="XDQ52877.1"/>
    </source>
</evidence>
<feature type="transmembrane region" description="Helical" evidence="2">
    <location>
        <begin position="85"/>
        <end position="106"/>
    </location>
</feature>
<dbReference type="InterPro" id="IPR046151">
    <property type="entry name" value="DUF6153"/>
</dbReference>